<keyword evidence="2" id="KW-1133">Transmembrane helix</keyword>
<feature type="transmembrane region" description="Helical" evidence="2">
    <location>
        <begin position="88"/>
        <end position="109"/>
    </location>
</feature>
<accession>A0A974C2D0</accession>
<dbReference type="OMA" id="GFPAPFC"/>
<evidence type="ECO:0000256" key="1">
    <source>
        <dbReference type="SAM" id="MobiDB-lite"/>
    </source>
</evidence>
<evidence type="ECO:0000313" key="4">
    <source>
        <dbReference type="Proteomes" id="UP000694892"/>
    </source>
</evidence>
<proteinExistence type="predicted"/>
<dbReference type="Proteomes" id="UP000694892">
    <property type="component" value="Chromosome 8S"/>
</dbReference>
<evidence type="ECO:0000313" key="3">
    <source>
        <dbReference type="EMBL" id="OCT65172.1"/>
    </source>
</evidence>
<keyword evidence="2" id="KW-0812">Transmembrane</keyword>
<organism evidence="3 4">
    <name type="scientific">Xenopus laevis</name>
    <name type="common">African clawed frog</name>
    <dbReference type="NCBI Taxonomy" id="8355"/>
    <lineage>
        <taxon>Eukaryota</taxon>
        <taxon>Metazoa</taxon>
        <taxon>Chordata</taxon>
        <taxon>Craniata</taxon>
        <taxon>Vertebrata</taxon>
        <taxon>Euteleostomi</taxon>
        <taxon>Amphibia</taxon>
        <taxon>Batrachia</taxon>
        <taxon>Anura</taxon>
        <taxon>Pipoidea</taxon>
        <taxon>Pipidae</taxon>
        <taxon>Xenopodinae</taxon>
        <taxon>Xenopus</taxon>
        <taxon>Xenopus</taxon>
    </lineage>
</organism>
<feature type="region of interest" description="Disordered" evidence="1">
    <location>
        <begin position="1"/>
        <end position="23"/>
    </location>
</feature>
<sequence length="132" mass="14819">MVTPSWPKSEKKGPSPETKFLPGANVESRVPQHHQPNAPNLQRLGQKVGSGLKRLFQCPQVDDVCIIQTQDTMIELRQTSGVSCREKLLLTLGVFIVLLVVVLLLLWNYKCTIIDRLCQGNPELLTPLFKDD</sequence>
<name>A0A974C2D0_XENLA</name>
<evidence type="ECO:0000256" key="2">
    <source>
        <dbReference type="SAM" id="Phobius"/>
    </source>
</evidence>
<reference evidence="4" key="1">
    <citation type="journal article" date="2016" name="Nature">
        <title>Genome evolution in the allotetraploid frog Xenopus laevis.</title>
        <authorList>
            <person name="Session A.M."/>
            <person name="Uno Y."/>
            <person name="Kwon T."/>
            <person name="Chapman J.A."/>
            <person name="Toyoda A."/>
            <person name="Takahashi S."/>
            <person name="Fukui A."/>
            <person name="Hikosaka A."/>
            <person name="Suzuki A."/>
            <person name="Kondo M."/>
            <person name="van Heeringen S.J."/>
            <person name="Quigley I."/>
            <person name="Heinz S."/>
            <person name="Ogino H."/>
            <person name="Ochi H."/>
            <person name="Hellsten U."/>
            <person name="Lyons J.B."/>
            <person name="Simakov O."/>
            <person name="Putnam N."/>
            <person name="Stites J."/>
            <person name="Kuroki Y."/>
            <person name="Tanaka T."/>
            <person name="Michiue T."/>
            <person name="Watanabe M."/>
            <person name="Bogdanovic O."/>
            <person name="Lister R."/>
            <person name="Georgiou G."/>
            <person name="Paranjpe S.S."/>
            <person name="van Kruijsbergen I."/>
            <person name="Shu S."/>
            <person name="Carlson J."/>
            <person name="Kinoshita T."/>
            <person name="Ohta Y."/>
            <person name="Mawaribuchi S."/>
            <person name="Jenkins J."/>
            <person name="Grimwood J."/>
            <person name="Schmutz J."/>
            <person name="Mitros T."/>
            <person name="Mozaffari S.V."/>
            <person name="Suzuki Y."/>
            <person name="Haramoto Y."/>
            <person name="Yamamoto T.S."/>
            <person name="Takagi C."/>
            <person name="Heald R."/>
            <person name="Miller K."/>
            <person name="Haudenschild C."/>
            <person name="Kitzman J."/>
            <person name="Nakayama T."/>
            <person name="Izutsu Y."/>
            <person name="Robert J."/>
            <person name="Fortriede J."/>
            <person name="Burns K."/>
            <person name="Lotay V."/>
            <person name="Karimi K."/>
            <person name="Yasuoka Y."/>
            <person name="Dichmann D.S."/>
            <person name="Flajnik M.F."/>
            <person name="Houston D.W."/>
            <person name="Shendure J."/>
            <person name="DuPasquier L."/>
            <person name="Vize P.D."/>
            <person name="Zorn A.M."/>
            <person name="Ito M."/>
            <person name="Marcotte E.M."/>
            <person name="Wallingford J.B."/>
            <person name="Ito Y."/>
            <person name="Asashima M."/>
            <person name="Ueno N."/>
            <person name="Matsuda Y."/>
            <person name="Veenstra G.J."/>
            <person name="Fujiyama A."/>
            <person name="Harland R.M."/>
            <person name="Taira M."/>
            <person name="Rokhsar D.S."/>
        </authorList>
    </citation>
    <scope>NUCLEOTIDE SEQUENCE [LARGE SCALE GENOMIC DNA]</scope>
    <source>
        <strain evidence="4">J</strain>
    </source>
</reference>
<gene>
    <name evidence="3" type="ORF">XELAEV_18041411mg</name>
</gene>
<keyword evidence="2" id="KW-0472">Membrane</keyword>
<dbReference type="AlphaFoldDB" id="A0A974C2D0"/>
<dbReference type="EMBL" id="CM004481">
    <property type="protein sequence ID" value="OCT65172.1"/>
    <property type="molecule type" value="Genomic_DNA"/>
</dbReference>
<protein>
    <submittedName>
        <fullName evidence="3">Uncharacterized protein</fullName>
    </submittedName>
</protein>